<feature type="region of interest" description="Disordered" evidence="6">
    <location>
        <begin position="49"/>
        <end position="118"/>
    </location>
</feature>
<dbReference type="InterPro" id="IPR006447">
    <property type="entry name" value="Myb_dom_plants"/>
</dbReference>
<protein>
    <submittedName>
        <fullName evidence="8">MYB5</fullName>
    </submittedName>
</protein>
<feature type="compositionally biased region" description="Acidic residues" evidence="6">
    <location>
        <begin position="88"/>
        <end position="104"/>
    </location>
</feature>
<evidence type="ECO:0000256" key="1">
    <source>
        <dbReference type="ARBA" id="ARBA00004123"/>
    </source>
</evidence>
<organism evidence="8">
    <name type="scientific">Pteroceltis tatarinowii</name>
    <dbReference type="NCBI Taxonomy" id="63062"/>
    <lineage>
        <taxon>Eukaryota</taxon>
        <taxon>Viridiplantae</taxon>
        <taxon>Streptophyta</taxon>
        <taxon>Embryophyta</taxon>
        <taxon>Tracheophyta</taxon>
        <taxon>Spermatophyta</taxon>
        <taxon>Magnoliopsida</taxon>
        <taxon>eudicotyledons</taxon>
        <taxon>Gunneridae</taxon>
        <taxon>Pentapetalae</taxon>
        <taxon>rosids</taxon>
        <taxon>fabids</taxon>
        <taxon>Rosales</taxon>
        <taxon>Cannabaceae</taxon>
        <taxon>Pteroceltis</taxon>
    </lineage>
</organism>
<keyword evidence="3" id="KW-0238">DNA-binding</keyword>
<feature type="compositionally biased region" description="Low complexity" evidence="6">
    <location>
        <begin position="177"/>
        <end position="188"/>
    </location>
</feature>
<dbReference type="NCBIfam" id="TIGR01557">
    <property type="entry name" value="myb_SHAQKYF"/>
    <property type="match status" value="1"/>
</dbReference>
<reference evidence="8" key="1">
    <citation type="submission" date="2020-10" db="EMBL/GenBank/DDBJ databases">
        <title>Single-molecule long-read sequencing of the full-length transcriptome of Pteroceltis tatarinowii.</title>
        <authorList>
            <person name="Guo W."/>
            <person name="Luo L."/>
            <person name="Huang Y."/>
            <person name="Li G."/>
            <person name="Cheng T."/>
            <person name="Sun Z."/>
            <person name="Wang F."/>
            <person name="Zhang L."/>
        </authorList>
    </citation>
    <scope>NUCLEOTIDE SEQUENCE</scope>
</reference>
<dbReference type="InterPro" id="IPR058673">
    <property type="entry name" value="HHO5-like_N"/>
</dbReference>
<dbReference type="InterPro" id="IPR009057">
    <property type="entry name" value="Homeodomain-like_sf"/>
</dbReference>
<dbReference type="PANTHER" id="PTHR31003:SF16">
    <property type="entry name" value="TRANSCRIPTION FACTOR HHO2"/>
    <property type="match status" value="1"/>
</dbReference>
<evidence type="ECO:0000256" key="4">
    <source>
        <dbReference type="ARBA" id="ARBA00023163"/>
    </source>
</evidence>
<keyword evidence="2" id="KW-0805">Transcription regulation</keyword>
<dbReference type="Pfam" id="PF00249">
    <property type="entry name" value="Myb_DNA-binding"/>
    <property type="match status" value="1"/>
</dbReference>
<dbReference type="Pfam" id="PF26575">
    <property type="entry name" value="HHO5_N"/>
    <property type="match status" value="1"/>
</dbReference>
<feature type="compositionally biased region" description="Basic and acidic residues" evidence="6">
    <location>
        <begin position="69"/>
        <end position="79"/>
    </location>
</feature>
<evidence type="ECO:0000313" key="8">
    <source>
        <dbReference type="EMBL" id="UTI93966.1"/>
    </source>
</evidence>
<feature type="compositionally biased region" description="Low complexity" evidence="6">
    <location>
        <begin position="364"/>
        <end position="383"/>
    </location>
</feature>
<dbReference type="GO" id="GO:0003700">
    <property type="term" value="F:DNA-binding transcription factor activity"/>
    <property type="evidence" value="ECO:0007669"/>
    <property type="project" value="InterPro"/>
</dbReference>
<dbReference type="SUPFAM" id="SSF46689">
    <property type="entry name" value="Homeodomain-like"/>
    <property type="match status" value="1"/>
</dbReference>
<evidence type="ECO:0000256" key="2">
    <source>
        <dbReference type="ARBA" id="ARBA00023015"/>
    </source>
</evidence>
<dbReference type="InterPro" id="IPR017930">
    <property type="entry name" value="Myb_dom"/>
</dbReference>
<sequence>MHCSGMGFREYIEALEVERKKIQVFQRELPLCLELVNQTIDRCKQQLSGTTTTTEYLPGHSECSEQTSSEEHVFEEFIPLKRSPSSDNDNDNDNNNEEEEDEEEQSPKHKTTEMDNNKKADWLRSVQLWNPAPDPPQKEEVPKKASVMEVKRNGGAFQPFQREKNVGKTNGSSSGCTAPVASAPATSSNDGTVTGGSGKIEEQKEGHAQRKQRRNWSPELHKRFLNALQQLGGSHAATPKQIRELMKVDGLTNDEVKSHLQKFRLHTRRPTPTIHNNGNAQTPQVVFVGGIWMQPSEYAAAVATAAGGAADPSSAAASGVYAPVAAPPPAIQHVAVHRPQQKKQSCENSHSEERVMSHSEGGVHSNSPATSSSTHTTTTSPAF</sequence>
<evidence type="ECO:0000256" key="6">
    <source>
        <dbReference type="SAM" id="MobiDB-lite"/>
    </source>
</evidence>
<accession>A0AA94XRL5</accession>
<dbReference type="PANTHER" id="PTHR31003">
    <property type="entry name" value="MYB FAMILY TRANSCRIPTION FACTOR"/>
    <property type="match status" value="1"/>
</dbReference>
<dbReference type="AlphaFoldDB" id="A0AA94XRL5"/>
<name>A0AA94XRL5_9ROSA</name>
<feature type="compositionally biased region" description="Basic and acidic residues" evidence="6">
    <location>
        <begin position="105"/>
        <end position="118"/>
    </location>
</feature>
<feature type="region of interest" description="Disordered" evidence="6">
    <location>
        <begin position="153"/>
        <end position="216"/>
    </location>
</feature>
<dbReference type="GO" id="GO:0003677">
    <property type="term" value="F:DNA binding"/>
    <property type="evidence" value="ECO:0007669"/>
    <property type="project" value="UniProtKB-KW"/>
</dbReference>
<dbReference type="EMBL" id="MW076937">
    <property type="protein sequence ID" value="UTI93966.1"/>
    <property type="molecule type" value="mRNA"/>
</dbReference>
<feature type="compositionally biased region" description="Polar residues" evidence="6">
    <location>
        <begin position="167"/>
        <end position="176"/>
    </location>
</feature>
<feature type="region of interest" description="Disordered" evidence="6">
    <location>
        <begin position="337"/>
        <end position="383"/>
    </location>
</feature>
<keyword evidence="4" id="KW-0804">Transcription</keyword>
<dbReference type="Gene3D" id="1.10.10.60">
    <property type="entry name" value="Homeodomain-like"/>
    <property type="match status" value="1"/>
</dbReference>
<feature type="domain" description="HTH myb-type" evidence="7">
    <location>
        <begin position="208"/>
        <end position="268"/>
    </location>
</feature>
<keyword evidence="5" id="KW-0539">Nucleus</keyword>
<evidence type="ECO:0000256" key="5">
    <source>
        <dbReference type="ARBA" id="ARBA00023242"/>
    </source>
</evidence>
<proteinExistence type="evidence at transcript level"/>
<dbReference type="GO" id="GO:0005634">
    <property type="term" value="C:nucleus"/>
    <property type="evidence" value="ECO:0007669"/>
    <property type="project" value="UniProtKB-SubCell"/>
</dbReference>
<dbReference type="InterPro" id="IPR044787">
    <property type="entry name" value="HHO5-like"/>
</dbReference>
<dbReference type="FunFam" id="1.10.10.60:FF:000002">
    <property type="entry name" value="Myb family transcription factor"/>
    <property type="match status" value="1"/>
</dbReference>
<comment type="subcellular location">
    <subcellularLocation>
        <location evidence="1">Nucleus</location>
    </subcellularLocation>
</comment>
<feature type="compositionally biased region" description="Basic and acidic residues" evidence="6">
    <location>
        <begin position="199"/>
        <end position="208"/>
    </location>
</feature>
<evidence type="ECO:0000259" key="7">
    <source>
        <dbReference type="PROSITE" id="PS51294"/>
    </source>
</evidence>
<evidence type="ECO:0000256" key="3">
    <source>
        <dbReference type="ARBA" id="ARBA00023125"/>
    </source>
</evidence>
<dbReference type="PROSITE" id="PS51294">
    <property type="entry name" value="HTH_MYB"/>
    <property type="match status" value="1"/>
</dbReference>
<dbReference type="InterPro" id="IPR001005">
    <property type="entry name" value="SANT/Myb"/>
</dbReference>